<protein>
    <submittedName>
        <fullName evidence="2">Fungal lipase-like domain-containing protein</fullName>
    </submittedName>
</protein>
<proteinExistence type="predicted"/>
<dbReference type="WBParaSite" id="PS1159_v2.g9733.t1">
    <property type="protein sequence ID" value="PS1159_v2.g9733.t1"/>
    <property type="gene ID" value="PS1159_v2.g9733"/>
</dbReference>
<sequence>MILQSIFCLIIFVLYFVLAIPLWNPPPPAFNWTTDYDRELAEFALDFAAGTYATDPLPCLIKNKAKMIKRVQLSCDLFHDECWAYIAVTEEWIILAIRGTRTKLQLIMELVETMSAPKKTFPAGGSVQRYFFSAIESLWKEAKFGKILRELKQQNPSARLLFTGHSLGGALVSLASSLFAYQHRHLVNPSEIFLITFGQPRVGNQDYAQTHDTLVPNSWRLVHRYDIVAHLPYCYESIFSHQCSAAYNHGPFHHGTEIWYPEEMENNSSIFRICTDKQCSNGYYIHYRIKDHLMYLGKDVDAYGNNGCKNVSEKKERLKSNKTKLNEILKKP</sequence>
<organism evidence="1 2">
    <name type="scientific">Panagrolaimus sp. PS1159</name>
    <dbReference type="NCBI Taxonomy" id="55785"/>
    <lineage>
        <taxon>Eukaryota</taxon>
        <taxon>Metazoa</taxon>
        <taxon>Ecdysozoa</taxon>
        <taxon>Nematoda</taxon>
        <taxon>Chromadorea</taxon>
        <taxon>Rhabditida</taxon>
        <taxon>Tylenchina</taxon>
        <taxon>Panagrolaimomorpha</taxon>
        <taxon>Panagrolaimoidea</taxon>
        <taxon>Panagrolaimidae</taxon>
        <taxon>Panagrolaimus</taxon>
    </lineage>
</organism>
<evidence type="ECO:0000313" key="2">
    <source>
        <dbReference type="WBParaSite" id="PS1159_v2.g9733.t1"/>
    </source>
</evidence>
<reference evidence="2" key="1">
    <citation type="submission" date="2022-11" db="UniProtKB">
        <authorList>
            <consortium name="WormBaseParasite"/>
        </authorList>
    </citation>
    <scope>IDENTIFICATION</scope>
</reference>
<accession>A0AC35GXD2</accession>
<name>A0AC35GXD2_9BILA</name>
<evidence type="ECO:0000313" key="1">
    <source>
        <dbReference type="Proteomes" id="UP000887580"/>
    </source>
</evidence>
<dbReference type="Proteomes" id="UP000887580">
    <property type="component" value="Unplaced"/>
</dbReference>